<evidence type="ECO:0000313" key="3">
    <source>
        <dbReference type="Proteomes" id="UP000176450"/>
    </source>
</evidence>
<keyword evidence="1" id="KW-0812">Transmembrane</keyword>
<organism evidence="2 3">
    <name type="scientific">Candidatus Gottesmanbacteria bacterium RIFCSPLOWO2_01_FULL_46_9</name>
    <dbReference type="NCBI Taxonomy" id="1798394"/>
    <lineage>
        <taxon>Bacteria</taxon>
        <taxon>Candidatus Gottesmaniibacteriota</taxon>
    </lineage>
</organism>
<feature type="transmembrane region" description="Helical" evidence="1">
    <location>
        <begin position="52"/>
        <end position="78"/>
    </location>
</feature>
<keyword evidence="1" id="KW-1133">Transmembrane helix</keyword>
<feature type="transmembrane region" description="Helical" evidence="1">
    <location>
        <begin position="171"/>
        <end position="189"/>
    </location>
</feature>
<feature type="transmembrane region" description="Helical" evidence="1">
    <location>
        <begin position="22"/>
        <end position="40"/>
    </location>
</feature>
<dbReference type="AlphaFoldDB" id="A0A1F6B0A6"/>
<evidence type="ECO:0000256" key="1">
    <source>
        <dbReference type="SAM" id="Phobius"/>
    </source>
</evidence>
<dbReference type="EMBL" id="MFJX01000042">
    <property type="protein sequence ID" value="OGG30374.1"/>
    <property type="molecule type" value="Genomic_DNA"/>
</dbReference>
<feature type="transmembrane region" description="Helical" evidence="1">
    <location>
        <begin position="132"/>
        <end position="156"/>
    </location>
</feature>
<evidence type="ECO:0000313" key="2">
    <source>
        <dbReference type="EMBL" id="OGG30374.1"/>
    </source>
</evidence>
<name>A0A1F6B0A6_9BACT</name>
<dbReference type="Proteomes" id="UP000176450">
    <property type="component" value="Unassembled WGS sequence"/>
</dbReference>
<comment type="caution">
    <text evidence="2">The sequence shown here is derived from an EMBL/GenBank/DDBJ whole genome shotgun (WGS) entry which is preliminary data.</text>
</comment>
<reference evidence="2 3" key="1">
    <citation type="journal article" date="2016" name="Nat. Commun.">
        <title>Thousands of microbial genomes shed light on interconnected biogeochemical processes in an aquifer system.</title>
        <authorList>
            <person name="Anantharaman K."/>
            <person name="Brown C.T."/>
            <person name="Hug L.A."/>
            <person name="Sharon I."/>
            <person name="Castelle C.J."/>
            <person name="Probst A.J."/>
            <person name="Thomas B.C."/>
            <person name="Singh A."/>
            <person name="Wilkins M.J."/>
            <person name="Karaoz U."/>
            <person name="Brodie E.L."/>
            <person name="Williams K.H."/>
            <person name="Hubbard S.S."/>
            <person name="Banfield J.F."/>
        </authorList>
    </citation>
    <scope>NUCLEOTIDE SEQUENCE [LARGE SCALE GENOMIC DNA]</scope>
</reference>
<protein>
    <submittedName>
        <fullName evidence="2">Uncharacterized protein</fullName>
    </submittedName>
</protein>
<accession>A0A1F6B0A6</accession>
<proteinExistence type="predicted"/>
<gene>
    <name evidence="2" type="ORF">A3A63_02920</name>
</gene>
<keyword evidence="1" id="KW-0472">Membrane</keyword>
<feature type="transmembrane region" description="Helical" evidence="1">
    <location>
        <begin position="98"/>
        <end position="120"/>
    </location>
</feature>
<sequence>MAKEYRKVSELNKEELEEYSSVSWQVIIYVVIGTLVGLLFDRFHIFSFLSEGLVRAIAGTADTLGLTVAALVALGVRLARDNSKLVRKNVPDLGKPKAITWILGGLFGLAVAFLIQALVFTFSSDPHGPIGVAYAFGFSNLDNTFAGLSVLVAALFNHGKRGWFLYWKHPFFFGNAVMLFLIPCVALLYRLTTGFRPDLNFSAGVESGLMDVDSVGAAIIFLVATKHFGVKVPYVNDDLSDINKKTVKLLKTGP</sequence>